<reference evidence="8 9" key="1">
    <citation type="journal article" date="2016" name="MBio">
        <title>Lateral Gene Transfer in a Heavy Metal-Contaminated-Groundwater Microbial Community.</title>
        <authorList>
            <person name="Hemme C.L."/>
            <person name="Green S.J."/>
            <person name="Rishishwar L."/>
            <person name="Prakash O."/>
            <person name="Pettenato A."/>
            <person name="Chakraborty R."/>
            <person name="Deutschbauer A.M."/>
            <person name="Van Nostrand J.D."/>
            <person name="Wu L."/>
            <person name="He Z."/>
            <person name="Jordan I.K."/>
            <person name="Hazen T.C."/>
            <person name="Arkin A.P."/>
            <person name="Kostka J.E."/>
            <person name="Zhou J."/>
        </authorList>
    </citation>
    <scope>NUCLEOTIDE SEQUENCE [LARGE SCALE GENOMIC DNA]</scope>
    <source>
        <strain evidence="8 9">FW104-T7</strain>
    </source>
</reference>
<accession>A0A154QLE9</accession>
<evidence type="ECO:0000256" key="3">
    <source>
        <dbReference type="ARBA" id="ARBA00022603"/>
    </source>
</evidence>
<evidence type="ECO:0000256" key="1">
    <source>
        <dbReference type="ARBA" id="ARBA00006594"/>
    </source>
</evidence>
<dbReference type="STRING" id="416169.RHOFW104T7_05500"/>
<keyword evidence="9" id="KW-1185">Reference proteome</keyword>
<comment type="caution">
    <text evidence="8">The sequence shown here is derived from an EMBL/GenBank/DDBJ whole genome shotgun (WGS) entry which is preliminary data.</text>
</comment>
<dbReference type="SUPFAM" id="SSF53335">
    <property type="entry name" value="S-adenosyl-L-methionine-dependent methyltransferases"/>
    <property type="match status" value="1"/>
</dbReference>
<dbReference type="GO" id="GO:0003677">
    <property type="term" value="F:DNA binding"/>
    <property type="evidence" value="ECO:0007669"/>
    <property type="project" value="InterPro"/>
</dbReference>
<gene>
    <name evidence="8" type="ORF">RHOFW104T7_05500</name>
</gene>
<evidence type="ECO:0000313" key="9">
    <source>
        <dbReference type="Proteomes" id="UP000076131"/>
    </source>
</evidence>
<dbReference type="InterPro" id="IPR029063">
    <property type="entry name" value="SAM-dependent_MTases_sf"/>
</dbReference>
<dbReference type="PROSITE" id="PS00092">
    <property type="entry name" value="N6_MTASE"/>
    <property type="match status" value="1"/>
</dbReference>
<dbReference type="EC" id="2.1.1.72" evidence="2"/>
<evidence type="ECO:0000256" key="4">
    <source>
        <dbReference type="ARBA" id="ARBA00022679"/>
    </source>
</evidence>
<comment type="catalytic activity">
    <reaction evidence="6">
        <text>a 2'-deoxyadenosine in DNA + S-adenosyl-L-methionine = an N(6)-methyl-2'-deoxyadenosine in DNA + S-adenosyl-L-homocysteine + H(+)</text>
        <dbReference type="Rhea" id="RHEA:15197"/>
        <dbReference type="Rhea" id="RHEA-COMP:12418"/>
        <dbReference type="Rhea" id="RHEA-COMP:12419"/>
        <dbReference type="ChEBI" id="CHEBI:15378"/>
        <dbReference type="ChEBI" id="CHEBI:57856"/>
        <dbReference type="ChEBI" id="CHEBI:59789"/>
        <dbReference type="ChEBI" id="CHEBI:90615"/>
        <dbReference type="ChEBI" id="CHEBI:90616"/>
        <dbReference type="EC" id="2.1.1.72"/>
    </reaction>
</comment>
<dbReference type="PRINTS" id="PR00506">
    <property type="entry name" value="D21N6MTFRASE"/>
</dbReference>
<dbReference type="RefSeq" id="WP_039953547.1">
    <property type="nucleotide sequence ID" value="NZ_LVJS01000012.1"/>
</dbReference>
<dbReference type="InterPro" id="IPR002052">
    <property type="entry name" value="DNA_methylase_N6_adenine_CS"/>
</dbReference>
<dbReference type="GO" id="GO:0032259">
    <property type="term" value="P:methylation"/>
    <property type="evidence" value="ECO:0007669"/>
    <property type="project" value="UniProtKB-KW"/>
</dbReference>
<evidence type="ECO:0000313" key="8">
    <source>
        <dbReference type="EMBL" id="KZC25063.1"/>
    </source>
</evidence>
<protein>
    <recommendedName>
        <fullName evidence="2">site-specific DNA-methyltransferase (adenine-specific)</fullName>
        <ecNumber evidence="2">2.1.1.72</ecNumber>
    </recommendedName>
</protein>
<evidence type="ECO:0000259" key="7">
    <source>
        <dbReference type="Pfam" id="PF01555"/>
    </source>
</evidence>
<dbReference type="AlphaFoldDB" id="A0A154QLE9"/>
<keyword evidence="5" id="KW-0949">S-adenosyl-L-methionine</keyword>
<proteinExistence type="inferred from homology"/>
<dbReference type="Gene3D" id="3.40.50.150">
    <property type="entry name" value="Vaccinia Virus protein VP39"/>
    <property type="match status" value="1"/>
</dbReference>
<evidence type="ECO:0000256" key="5">
    <source>
        <dbReference type="ARBA" id="ARBA00022691"/>
    </source>
</evidence>
<dbReference type="Proteomes" id="UP000076131">
    <property type="component" value="Unassembled WGS sequence"/>
</dbReference>
<dbReference type="EMBL" id="LVJS01000012">
    <property type="protein sequence ID" value="KZC25063.1"/>
    <property type="molecule type" value="Genomic_DNA"/>
</dbReference>
<dbReference type="InterPro" id="IPR002295">
    <property type="entry name" value="N4/N6-MTase_EcoPI_Mod-like"/>
</dbReference>
<name>A0A154QLE9_9GAMM</name>
<organism evidence="8 9">
    <name type="scientific">Rhodanobacter thiooxydans</name>
    <dbReference type="NCBI Taxonomy" id="416169"/>
    <lineage>
        <taxon>Bacteria</taxon>
        <taxon>Pseudomonadati</taxon>
        <taxon>Pseudomonadota</taxon>
        <taxon>Gammaproteobacteria</taxon>
        <taxon>Lysobacterales</taxon>
        <taxon>Rhodanobacteraceae</taxon>
        <taxon>Rhodanobacter</taxon>
    </lineage>
</organism>
<comment type="similarity">
    <text evidence="1">Belongs to the N(4)/N(6)-methyltransferase family.</text>
</comment>
<keyword evidence="3 8" id="KW-0489">Methyltransferase</keyword>
<evidence type="ECO:0000256" key="2">
    <source>
        <dbReference type="ARBA" id="ARBA00011900"/>
    </source>
</evidence>
<evidence type="ECO:0000256" key="6">
    <source>
        <dbReference type="ARBA" id="ARBA00047942"/>
    </source>
</evidence>
<keyword evidence="4 8" id="KW-0808">Transferase</keyword>
<sequence>MAKSLLEQLPEIVARGRQQAEKILESLEGRHRVSLQTREWVLPSKDTRDSDWIAAANRRAHLGEEGTADWTNRLIYGDNLLAMAALLAGDEHTPSLRGKVDLIYIDPPFDSKADYRTKVSLPGGPSRPSMASGGLGLLPIVELEQRPTAMEQFAYSDTWSGGTASYLEMITPRLILMRELLSDSGSMYAHLDWHVGHYVKVVMDEIFGKDFFANEIVWQRTGAHNDSNRFGNIHDILFFYGKTHSRSFFQTHTPYDEEYIQDRFRNAEEETGRRYWLNTATAAGPGPARFFNGELRSPPPGTHWRYSQETIDELINKGKIVFSKTGMPYVKQYLDESPGRPVQSVWTDIKMTKSGAERLNYATQKPEALLERIIRSSCPEGGLIADFNGGSGTTAAVAEKLGRRWITTDLGKPACMIMRKRLIDQGAKPFLYQAIGDYQVEVAKSAMGRSFRVGDLSGIVLSLYGALPLQPEDNPLRNLGAVVYGGQKTLVLVDSPNKLTGDATLRKAIAQRDHLLGGWDRVVVLGWNFEPSIGRSITALNDARLEVLVIPPDLLDRLRKRGGIEKLRGQVRFSSLQYLTIKPVRRVPSPPTPLPQEEGSQEQLRVTLDNYVLLSPEAINLDDDNRKKLLKVANAEPLALIEYWAVDPDYDGQVFRSVWQDYRGNTANDDDPLRVVTSAEFSVPRKAGERRVCVRVVDVFGFEAEVVQVVAEPKA</sequence>
<dbReference type="eggNOG" id="COG2189">
    <property type="taxonomic scope" value="Bacteria"/>
</dbReference>
<dbReference type="Pfam" id="PF01555">
    <property type="entry name" value="N6_N4_Mtase"/>
    <property type="match status" value="1"/>
</dbReference>
<dbReference type="GO" id="GO:0008170">
    <property type="term" value="F:N-methyltransferase activity"/>
    <property type="evidence" value="ECO:0007669"/>
    <property type="project" value="InterPro"/>
</dbReference>
<feature type="domain" description="DNA methylase N-4/N-6" evidence="7">
    <location>
        <begin position="100"/>
        <end position="417"/>
    </location>
</feature>
<dbReference type="GO" id="GO:0009007">
    <property type="term" value="F:site-specific DNA-methyltransferase (adenine-specific) activity"/>
    <property type="evidence" value="ECO:0007669"/>
    <property type="project" value="UniProtKB-EC"/>
</dbReference>
<dbReference type="InterPro" id="IPR002941">
    <property type="entry name" value="DNA_methylase_N4/N6"/>
</dbReference>